<keyword evidence="1" id="KW-0732">Signal</keyword>
<accession>A0A4V1D1W6</accession>
<dbReference type="InterPro" id="IPR025535">
    <property type="entry name" value="DUF4421"/>
</dbReference>
<evidence type="ECO:0000256" key="1">
    <source>
        <dbReference type="SAM" id="SignalP"/>
    </source>
</evidence>
<gene>
    <name evidence="2" type="ORF">E7746_12485</name>
</gene>
<sequence length="377" mass="42654">MNPLLLRLRLTLVSLAVLCSAGAVAHDGVLPDSTSVDTLSAPTAKWYRQLIDNGFHINDPDIDYPGFWRWCVGVYNWGDRTFNSYDPDYVVGAGKNWKAGLKSYNWMENYTLLFPHKMRVNMVSDVFSDVGAYLSFMAVSVGYTLNANDVFGHPVANHHNFDFNFCCALFSANLNLSSTSGGTRITRFGDYNKGEHLSQRFDDVSLSSVGGDIYYFFNHSRYSQAAAYSYSKYQLRSAGSWIAGAAVTHQNINIDFSGLPPEMLEKLPGDYEKYRFHYTDYGLIGGYAYNWVLHPKRWLINATILPSIGYRHSYEGATEGRKDMFSTNVRAMMSVVYNHRSLYASLVGRYDGHIYYKSSYTFVNSNNSVTLNIGTRF</sequence>
<proteinExistence type="predicted"/>
<protein>
    <submittedName>
        <fullName evidence="2">DUF4421 domain-containing protein</fullName>
    </submittedName>
</protein>
<feature type="chain" id="PRO_5020621904" evidence="1">
    <location>
        <begin position="26"/>
        <end position="377"/>
    </location>
</feature>
<evidence type="ECO:0000313" key="3">
    <source>
        <dbReference type="Proteomes" id="UP000297031"/>
    </source>
</evidence>
<dbReference type="AlphaFoldDB" id="A0A4V1D1W6"/>
<dbReference type="KEGG" id="mgod:E7746_12485"/>
<dbReference type="Pfam" id="PF14391">
    <property type="entry name" value="DUF4421"/>
    <property type="match status" value="1"/>
</dbReference>
<reference evidence="2 3" key="1">
    <citation type="submission" date="2019-02" db="EMBL/GenBank/DDBJ databases">
        <title>Isolation and identification of novel species under the genus Muribaculum.</title>
        <authorList>
            <person name="Miyake S."/>
            <person name="Ding Y."/>
            <person name="Low A."/>
            <person name="Soh M."/>
            <person name="Seedorf H."/>
        </authorList>
    </citation>
    <scope>NUCLEOTIDE SEQUENCE [LARGE SCALE GENOMIC DNA]</scope>
    <source>
        <strain evidence="2 3">TLL-A4</strain>
    </source>
</reference>
<name>A0A4V1D1W6_9BACT</name>
<dbReference type="RefSeq" id="WP_136411013.1">
    <property type="nucleotide sequence ID" value="NZ_CP039393.1"/>
</dbReference>
<organism evidence="2 3">
    <name type="scientific">Muribaculum gordoncarteri</name>
    <dbReference type="NCBI Taxonomy" id="2530390"/>
    <lineage>
        <taxon>Bacteria</taxon>
        <taxon>Pseudomonadati</taxon>
        <taxon>Bacteroidota</taxon>
        <taxon>Bacteroidia</taxon>
        <taxon>Bacteroidales</taxon>
        <taxon>Muribaculaceae</taxon>
        <taxon>Muribaculum</taxon>
    </lineage>
</organism>
<dbReference type="EMBL" id="CP039393">
    <property type="protein sequence ID" value="QCD36638.1"/>
    <property type="molecule type" value="Genomic_DNA"/>
</dbReference>
<evidence type="ECO:0000313" key="2">
    <source>
        <dbReference type="EMBL" id="QCD36638.1"/>
    </source>
</evidence>
<dbReference type="Proteomes" id="UP000297031">
    <property type="component" value="Chromosome"/>
</dbReference>
<feature type="signal peptide" evidence="1">
    <location>
        <begin position="1"/>
        <end position="25"/>
    </location>
</feature>
<keyword evidence="3" id="KW-1185">Reference proteome</keyword>
<dbReference type="OrthoDB" id="975269at2"/>